<evidence type="ECO:0000256" key="1">
    <source>
        <dbReference type="SAM" id="SignalP"/>
    </source>
</evidence>
<accession>A1WZL6</accession>
<dbReference type="OrthoDB" id="8541759at2"/>
<gene>
    <name evidence="2" type="ordered locus">Hhal_2365</name>
</gene>
<reference evidence="2 3" key="2">
    <citation type="journal article" date="2013" name="Stand. Genomic Sci.">
        <title>Complete genome sequence of Halorhodospira halophila SL1.</title>
        <authorList>
            <person name="Challacombe J.F."/>
            <person name="Majid S."/>
            <person name="Deole R."/>
            <person name="Brettin T.S."/>
            <person name="Bruce D."/>
            <person name="Delano S.F."/>
            <person name="Detter J.C."/>
            <person name="Gleasner C.D."/>
            <person name="Han C.S."/>
            <person name="Misra M."/>
            <person name="Reitenga K.G."/>
            <person name="Mikhailova N."/>
            <person name="Woyke T."/>
            <person name="Pitluck S."/>
            <person name="Nolan M."/>
            <person name="Land M.L."/>
            <person name="Saunders E."/>
            <person name="Tapia R."/>
            <person name="Lapidus A."/>
            <person name="Ivanova N."/>
            <person name="Hoff W.D."/>
        </authorList>
    </citation>
    <scope>NUCLEOTIDE SEQUENCE [LARGE SCALE GENOMIC DNA]</scope>
    <source>
        <strain evidence="3">DSM 244 / SL1</strain>
    </source>
</reference>
<dbReference type="KEGG" id="hha:Hhal_2365"/>
<evidence type="ECO:0000313" key="3">
    <source>
        <dbReference type="Proteomes" id="UP000000647"/>
    </source>
</evidence>
<dbReference type="eggNOG" id="COG1520">
    <property type="taxonomic scope" value="Bacteria"/>
</dbReference>
<dbReference type="PANTHER" id="PTHR31778:SF2">
    <property type="entry name" value="BUD SITE SELECTION PROTEIN RAX2"/>
    <property type="match status" value="1"/>
</dbReference>
<dbReference type="GO" id="GO:1902929">
    <property type="term" value="C:plasma membrane of growing cell tip"/>
    <property type="evidence" value="ECO:0007669"/>
    <property type="project" value="TreeGrafter"/>
</dbReference>
<dbReference type="RefSeq" id="WP_011815150.1">
    <property type="nucleotide sequence ID" value="NC_008789.1"/>
</dbReference>
<dbReference type="PROSITE" id="PS51257">
    <property type="entry name" value="PROKAR_LIPOPROTEIN"/>
    <property type="match status" value="1"/>
</dbReference>
<feature type="chain" id="PRO_5002640814" evidence="1">
    <location>
        <begin position="28"/>
        <end position="888"/>
    </location>
</feature>
<dbReference type="Proteomes" id="UP000000647">
    <property type="component" value="Chromosome"/>
</dbReference>
<dbReference type="EMBL" id="CP000544">
    <property type="protein sequence ID" value="ABM63128.1"/>
    <property type="molecule type" value="Genomic_DNA"/>
</dbReference>
<reference evidence="3" key="1">
    <citation type="submission" date="2006-12" db="EMBL/GenBank/DDBJ databases">
        <title>Complete sequence of Halorhodospira halophila SL1.</title>
        <authorList>
            <consortium name="US DOE Joint Genome Institute"/>
            <person name="Copeland A."/>
            <person name="Lucas S."/>
            <person name="Lapidus A."/>
            <person name="Barry K."/>
            <person name="Detter J.C."/>
            <person name="Glavina del Rio T."/>
            <person name="Hammon N."/>
            <person name="Israni S."/>
            <person name="Dalin E."/>
            <person name="Tice H."/>
            <person name="Pitluck S."/>
            <person name="Saunders E."/>
            <person name="Brettin T."/>
            <person name="Bruce D."/>
            <person name="Han C."/>
            <person name="Tapia R."/>
            <person name="Schmutz J."/>
            <person name="Larimer F."/>
            <person name="Land M."/>
            <person name="Hauser L."/>
            <person name="Kyrpides N."/>
            <person name="Mikhailova N."/>
            <person name="Hoff W."/>
            <person name="Richardson P."/>
        </authorList>
    </citation>
    <scope>NUCLEOTIDE SEQUENCE [LARGE SCALE GENOMIC DNA]</scope>
    <source>
        <strain evidence="3">DSM 244 / SL1</strain>
    </source>
</reference>
<dbReference type="PANTHER" id="PTHR31778">
    <property type="entry name" value="BUD SITE SELECTION PROTEIN RAX2"/>
    <property type="match status" value="1"/>
</dbReference>
<dbReference type="AlphaFoldDB" id="A1WZL6"/>
<protein>
    <submittedName>
        <fullName evidence="2">Uncharacterized protein</fullName>
    </submittedName>
</protein>
<dbReference type="STRING" id="349124.Hhal_2365"/>
<dbReference type="InterPro" id="IPR011047">
    <property type="entry name" value="Quinoprotein_ADH-like_sf"/>
</dbReference>
<evidence type="ECO:0000313" key="2">
    <source>
        <dbReference type="EMBL" id="ABM63128.1"/>
    </source>
</evidence>
<keyword evidence="3" id="KW-1185">Reference proteome</keyword>
<sequence>MTPKILSASPRGFRLLLLAGLAGILMACGDSDDDDDNGNGDTPTATPSSIQLEARSGQREVVLSLDENTSVNDSLEILWSQDPDCDWGANHQFQCGEGSGSAVLSVEEDFVDIDEEANEVTIRADEDGLTPDRPHFFVVQHGGEQSNRAAARPYVLRFDGNIYATVEQGGYLYAGGAFTQLRVQTGGGVAVTARDGEPVGGIPQITGFSAAVYAVEPDGDGGWFIGGDFERVAGIQQPFVAHVDADGVLSEDWSPRLDGPVRALSRKGDTLYIGGDFSEAEGEQRYQLAAYSTGQGELRDWKARVEGSEGSTARINALESVDGAVYVGGEFSRIWQHPDEDNDEARPHLAAFDDEVGRWRDGFRGQTLSSNDVVHAIALSGPNVFVAGEIESEDAAGLAAFRALGESNSGERVGEEGWPGGFDLDGAGTAYDLEVTDSHLLVAGDIDGYVTAYDLSDDAYGERDEDWLPAFSGPVRAISHDGDTVYAGGSFSDVDEQSRSNVAAFSRDADDKATLREWNPGAGGEVLALAAQGDEVYIGGDFRQASGFRREHLVAMERDTGRVALDWTPRVDNTVLALEASEDRLFAGGRFENIGEYKRRYLVAFPSDDQGEDGPGFVPEPGDAFPAPNHFVYALAHDGNETLFAGGGFWQVDDEERGRLAAFNLNGGGPSLEGSFNPQLNSTVDSLAYVDDKLYAGGTFTQADNEDVGRVASFNVSSRSLDDSWGVGVGDGAVNAISVADDRVYLGGSFDTVWKSDSGDELVIRPLLASWDHKGELQKWDPQLEGGAVRTIQHAGDDDVLYLGGQFDRVAGRPRGNLAAVRSGSAQLEGWEPSANSEVYTSVLSGADGATPLLFVGGAFSEISDALRSRLAAIRADAGEGDRAETKW</sequence>
<dbReference type="HOGENOM" id="CLU_324857_0_0_6"/>
<organism evidence="2 3">
    <name type="scientific">Halorhodospira halophila (strain DSM 244 / SL1)</name>
    <name type="common">Ectothiorhodospira halophila (strain DSM 244 / SL1)</name>
    <dbReference type="NCBI Taxonomy" id="349124"/>
    <lineage>
        <taxon>Bacteria</taxon>
        <taxon>Pseudomonadati</taxon>
        <taxon>Pseudomonadota</taxon>
        <taxon>Gammaproteobacteria</taxon>
        <taxon>Chromatiales</taxon>
        <taxon>Ectothiorhodospiraceae</taxon>
        <taxon>Halorhodospira</taxon>
    </lineage>
</organism>
<keyword evidence="1" id="KW-0732">Signal</keyword>
<dbReference type="SUPFAM" id="SSF50998">
    <property type="entry name" value="Quinoprotein alcohol dehydrogenase-like"/>
    <property type="match status" value="2"/>
</dbReference>
<feature type="signal peptide" evidence="1">
    <location>
        <begin position="1"/>
        <end position="27"/>
    </location>
</feature>
<name>A1WZL6_HALHL</name>
<proteinExistence type="predicted"/>